<dbReference type="EMBL" id="JAOAMV010000003">
    <property type="protein sequence ID" value="MCT2558628.1"/>
    <property type="molecule type" value="Genomic_DNA"/>
</dbReference>
<dbReference type="Proteomes" id="UP001142648">
    <property type="component" value="Unassembled WGS sequence"/>
</dbReference>
<proteinExistence type="predicted"/>
<organism evidence="1 2">
    <name type="scientific">Tsuneonella litorea</name>
    <dbReference type="NCBI Taxonomy" id="2976475"/>
    <lineage>
        <taxon>Bacteria</taxon>
        <taxon>Pseudomonadati</taxon>
        <taxon>Pseudomonadota</taxon>
        <taxon>Alphaproteobacteria</taxon>
        <taxon>Sphingomonadales</taxon>
        <taxon>Erythrobacteraceae</taxon>
        <taxon>Tsuneonella</taxon>
    </lineage>
</organism>
<comment type="caution">
    <text evidence="1">The sequence shown here is derived from an EMBL/GenBank/DDBJ whole genome shotgun (WGS) entry which is preliminary data.</text>
</comment>
<accession>A0A9X2W114</accession>
<dbReference type="AlphaFoldDB" id="A0A9X2W114"/>
<dbReference type="RefSeq" id="WP_259961503.1">
    <property type="nucleotide sequence ID" value="NZ_JAOAMV010000003.1"/>
</dbReference>
<keyword evidence="2" id="KW-1185">Reference proteome</keyword>
<sequence>MSLTDAADMDAGELSAAGISVVVGNAAAGSSYTVSFKVTIDK</sequence>
<protein>
    <submittedName>
        <fullName evidence="1">Uncharacterized protein</fullName>
    </submittedName>
</protein>
<name>A0A9X2W114_9SPHN</name>
<gene>
    <name evidence="1" type="ORF">N0B51_06510</name>
</gene>
<evidence type="ECO:0000313" key="1">
    <source>
        <dbReference type="EMBL" id="MCT2558628.1"/>
    </source>
</evidence>
<evidence type="ECO:0000313" key="2">
    <source>
        <dbReference type="Proteomes" id="UP001142648"/>
    </source>
</evidence>
<reference evidence="1" key="1">
    <citation type="submission" date="2022-09" db="EMBL/GenBank/DDBJ databases">
        <title>The genome sequence of Tsuneonella sp. YG55.</title>
        <authorList>
            <person name="Liu Y."/>
        </authorList>
    </citation>
    <scope>NUCLEOTIDE SEQUENCE</scope>
    <source>
        <strain evidence="1">YG55</strain>
    </source>
</reference>